<dbReference type="Proteomes" id="UP000651452">
    <property type="component" value="Unassembled WGS sequence"/>
</dbReference>
<reference evidence="2" key="2">
    <citation type="submission" date="2020-09" db="EMBL/GenBank/DDBJ databases">
        <title>Reference genome assembly for Australian Ascochyta lentis isolate Al4.</title>
        <authorList>
            <person name="Lee R.C."/>
            <person name="Farfan-Caceres L.M."/>
            <person name="Debler J.W."/>
            <person name="Williams A.H."/>
            <person name="Henares B.M."/>
        </authorList>
    </citation>
    <scope>NUCLEOTIDE SEQUENCE</scope>
    <source>
        <strain evidence="2">Al4</strain>
    </source>
</reference>
<comment type="caution">
    <text evidence="2">The sequence shown here is derived from an EMBL/GenBank/DDBJ whole genome shotgun (WGS) entry which is preliminary data.</text>
</comment>
<reference evidence="2" key="1">
    <citation type="submission" date="2018-12" db="EMBL/GenBank/DDBJ databases">
        <authorList>
            <person name="Syme R.A."/>
            <person name="Farfan-Caceres L."/>
            <person name="Lichtenzveig J."/>
        </authorList>
    </citation>
    <scope>NUCLEOTIDE SEQUENCE</scope>
    <source>
        <strain evidence="2">Al4</strain>
    </source>
</reference>
<evidence type="ECO:0000313" key="3">
    <source>
        <dbReference type="Proteomes" id="UP000651452"/>
    </source>
</evidence>
<dbReference type="OrthoDB" id="3650120at2759"/>
<feature type="chain" id="PRO_5034518098" evidence="1">
    <location>
        <begin position="19"/>
        <end position="155"/>
    </location>
</feature>
<feature type="signal peptide" evidence="1">
    <location>
        <begin position="1"/>
        <end position="18"/>
    </location>
</feature>
<name>A0A8H7JC61_9PLEO</name>
<gene>
    <name evidence="2" type="ORF">EKO04_000873</name>
</gene>
<keyword evidence="3" id="KW-1185">Reference proteome</keyword>
<accession>A0A8H7JC61</accession>
<sequence>MLSRYVLYVLCGVSGALSRAVPDVAQAPLLEGSQQQQQHYAKPHHLDVMIAFKRSGDDHEATWQFPLRQPLRGSLLQSNQWGDARKDVTAMSIVAVVDVETGRSAGLEELARIRCRVEPVFSEEEVSAAAASGVELGVWPHFRVEDGTANGFQRL</sequence>
<evidence type="ECO:0000256" key="1">
    <source>
        <dbReference type="SAM" id="SignalP"/>
    </source>
</evidence>
<dbReference type="EMBL" id="RZGK01000002">
    <property type="protein sequence ID" value="KAF9702000.1"/>
    <property type="molecule type" value="Genomic_DNA"/>
</dbReference>
<evidence type="ECO:0000313" key="2">
    <source>
        <dbReference type="EMBL" id="KAF9702000.1"/>
    </source>
</evidence>
<keyword evidence="1" id="KW-0732">Signal</keyword>
<organism evidence="2 3">
    <name type="scientific">Ascochyta lentis</name>
    <dbReference type="NCBI Taxonomy" id="205686"/>
    <lineage>
        <taxon>Eukaryota</taxon>
        <taxon>Fungi</taxon>
        <taxon>Dikarya</taxon>
        <taxon>Ascomycota</taxon>
        <taxon>Pezizomycotina</taxon>
        <taxon>Dothideomycetes</taxon>
        <taxon>Pleosporomycetidae</taxon>
        <taxon>Pleosporales</taxon>
        <taxon>Pleosporineae</taxon>
        <taxon>Didymellaceae</taxon>
        <taxon>Ascochyta</taxon>
    </lineage>
</organism>
<proteinExistence type="predicted"/>
<dbReference type="AlphaFoldDB" id="A0A8H7JC61"/>
<protein>
    <submittedName>
        <fullName evidence="2">Uncharacterized protein</fullName>
    </submittedName>
</protein>